<accession>A0A4Z2J0N0</accession>
<feature type="region of interest" description="Disordered" evidence="1">
    <location>
        <begin position="1"/>
        <end position="131"/>
    </location>
</feature>
<keyword evidence="3" id="KW-1185">Reference proteome</keyword>
<evidence type="ECO:0000313" key="3">
    <source>
        <dbReference type="Proteomes" id="UP000314294"/>
    </source>
</evidence>
<comment type="caution">
    <text evidence="2">The sequence shown here is derived from an EMBL/GenBank/DDBJ whole genome shotgun (WGS) entry which is preliminary data.</text>
</comment>
<dbReference type="AlphaFoldDB" id="A0A4Z2J0N0"/>
<organism evidence="2 3">
    <name type="scientific">Liparis tanakae</name>
    <name type="common">Tanaka's snailfish</name>
    <dbReference type="NCBI Taxonomy" id="230148"/>
    <lineage>
        <taxon>Eukaryota</taxon>
        <taxon>Metazoa</taxon>
        <taxon>Chordata</taxon>
        <taxon>Craniata</taxon>
        <taxon>Vertebrata</taxon>
        <taxon>Euteleostomi</taxon>
        <taxon>Actinopterygii</taxon>
        <taxon>Neopterygii</taxon>
        <taxon>Teleostei</taxon>
        <taxon>Neoteleostei</taxon>
        <taxon>Acanthomorphata</taxon>
        <taxon>Eupercaria</taxon>
        <taxon>Perciformes</taxon>
        <taxon>Cottioidei</taxon>
        <taxon>Cottales</taxon>
        <taxon>Liparidae</taxon>
        <taxon>Liparis</taxon>
    </lineage>
</organism>
<dbReference type="EMBL" id="SRLO01000035">
    <property type="protein sequence ID" value="TNN83013.1"/>
    <property type="molecule type" value="Genomic_DNA"/>
</dbReference>
<sequence>MDSQLSLTVSDTELFPDEQRTPVVPETPPSPAIRRRQRTRETASVTHGSGHRSPGSPDAISPSQSNSPGRRSRLRRPRDIAPPRRRSPRRRSPRRRSPRRLSPSRSNASRDRSPCRRPAERRTPPNPGWTVRRLKDALNESNIPFCQSDRKARLYQRLTEHQRNTTALPGSERSVGSNAHDVTVRTTAVAALPHTGDQAASHPPQHALNPEAHLAGSFVQPSTSSNANAAFHPSNLSQPSFAPAPPPYPYPYPSHYPSLPHPQYMCNSNQPFHPIDLQMTKWPSEREKQLNMPSASLHMFGVLLLRTMKREA</sequence>
<proteinExistence type="predicted"/>
<reference evidence="2 3" key="1">
    <citation type="submission" date="2019-03" db="EMBL/GenBank/DDBJ databases">
        <title>First draft genome of Liparis tanakae, snailfish: a comprehensive survey of snailfish specific genes.</title>
        <authorList>
            <person name="Kim W."/>
            <person name="Song I."/>
            <person name="Jeong J.-H."/>
            <person name="Kim D."/>
            <person name="Kim S."/>
            <person name="Ryu S."/>
            <person name="Song J.Y."/>
            <person name="Lee S.K."/>
        </authorList>
    </citation>
    <scope>NUCLEOTIDE SEQUENCE [LARGE SCALE GENOMIC DNA]</scope>
    <source>
        <tissue evidence="2">Muscle</tissue>
    </source>
</reference>
<name>A0A4Z2J0N0_9TELE</name>
<protein>
    <submittedName>
        <fullName evidence="2">Uncharacterized protein</fullName>
    </submittedName>
</protein>
<dbReference type="Proteomes" id="UP000314294">
    <property type="component" value="Unassembled WGS sequence"/>
</dbReference>
<evidence type="ECO:0000313" key="2">
    <source>
        <dbReference type="EMBL" id="TNN83013.1"/>
    </source>
</evidence>
<gene>
    <name evidence="2" type="ORF">EYF80_006620</name>
</gene>
<feature type="compositionally biased region" description="Polar residues" evidence="1">
    <location>
        <begin position="1"/>
        <end position="11"/>
    </location>
</feature>
<feature type="region of interest" description="Disordered" evidence="1">
    <location>
        <begin position="217"/>
        <end position="238"/>
    </location>
</feature>
<feature type="compositionally biased region" description="Basic and acidic residues" evidence="1">
    <location>
        <begin position="108"/>
        <end position="123"/>
    </location>
</feature>
<feature type="compositionally biased region" description="Polar residues" evidence="1">
    <location>
        <begin position="219"/>
        <end position="228"/>
    </location>
</feature>
<evidence type="ECO:0000256" key="1">
    <source>
        <dbReference type="SAM" id="MobiDB-lite"/>
    </source>
</evidence>
<feature type="compositionally biased region" description="Basic residues" evidence="1">
    <location>
        <begin position="83"/>
        <end position="99"/>
    </location>
</feature>